<dbReference type="InterPro" id="IPR043502">
    <property type="entry name" value="DNA/RNA_pol_sf"/>
</dbReference>
<protein>
    <recommendedName>
        <fullName evidence="1">Reverse transcriptase domain-containing protein</fullName>
    </recommendedName>
</protein>
<gene>
    <name evidence="2" type="ORF">PECUL_23A061292</name>
</gene>
<proteinExistence type="predicted"/>
<evidence type="ECO:0000313" key="3">
    <source>
        <dbReference type="Proteomes" id="UP001295444"/>
    </source>
</evidence>
<dbReference type="PANTHER" id="PTHR33332">
    <property type="entry name" value="REVERSE TRANSCRIPTASE DOMAIN-CONTAINING PROTEIN"/>
    <property type="match status" value="1"/>
</dbReference>
<dbReference type="CDD" id="cd01650">
    <property type="entry name" value="RT_nLTR_like"/>
    <property type="match status" value="1"/>
</dbReference>
<evidence type="ECO:0000313" key="2">
    <source>
        <dbReference type="EMBL" id="CAH2318157.1"/>
    </source>
</evidence>
<organism evidence="2 3">
    <name type="scientific">Pelobates cultripes</name>
    <name type="common">Western spadefoot toad</name>
    <dbReference type="NCBI Taxonomy" id="61616"/>
    <lineage>
        <taxon>Eukaryota</taxon>
        <taxon>Metazoa</taxon>
        <taxon>Chordata</taxon>
        <taxon>Craniata</taxon>
        <taxon>Vertebrata</taxon>
        <taxon>Euteleostomi</taxon>
        <taxon>Amphibia</taxon>
        <taxon>Batrachia</taxon>
        <taxon>Anura</taxon>
        <taxon>Pelobatoidea</taxon>
        <taxon>Pelobatidae</taxon>
        <taxon>Pelobates</taxon>
    </lineage>
</organism>
<feature type="domain" description="Reverse transcriptase" evidence="1">
    <location>
        <begin position="42"/>
        <end position="236"/>
    </location>
</feature>
<dbReference type="Pfam" id="PF00078">
    <property type="entry name" value="RVT_1"/>
    <property type="match status" value="1"/>
</dbReference>
<dbReference type="EMBL" id="OW240921">
    <property type="protein sequence ID" value="CAH2318157.1"/>
    <property type="molecule type" value="Genomic_DNA"/>
</dbReference>
<dbReference type="InterPro" id="IPR000477">
    <property type="entry name" value="RT_dom"/>
</dbReference>
<sequence>MFIRTCYIGRGFCSAPVLSPHHLLVRSNSLASHLYSVFSFSTSLSSGIFPLPFKHATVIPILKKPNLDPNSPSNYRLISLLPFASKIFEKIVYARLTDFLESNSLLDPLQSGFRAKQSVETALTKVSNNLLAAKSRGHYSILILLDLSAAFDTVDHQQLLLILRNIGLQDTALSWCSSYLSHRCFSVFSGSASSPQLLSVGVSQGSVLGPLLFSIYTVSLGKLISSFWLPISFLCR</sequence>
<accession>A0AAD1T5S6</accession>
<name>A0AAD1T5S6_PELCU</name>
<dbReference type="PROSITE" id="PS50878">
    <property type="entry name" value="RT_POL"/>
    <property type="match status" value="1"/>
</dbReference>
<evidence type="ECO:0000259" key="1">
    <source>
        <dbReference type="PROSITE" id="PS50878"/>
    </source>
</evidence>
<reference evidence="2" key="1">
    <citation type="submission" date="2022-03" db="EMBL/GenBank/DDBJ databases">
        <authorList>
            <person name="Alioto T."/>
            <person name="Alioto T."/>
            <person name="Gomez Garrido J."/>
        </authorList>
    </citation>
    <scope>NUCLEOTIDE SEQUENCE</scope>
</reference>
<dbReference type="AlphaFoldDB" id="A0AAD1T5S6"/>
<dbReference type="SUPFAM" id="SSF56672">
    <property type="entry name" value="DNA/RNA polymerases"/>
    <property type="match status" value="1"/>
</dbReference>
<dbReference type="Proteomes" id="UP001295444">
    <property type="component" value="Chromosome 10"/>
</dbReference>
<keyword evidence="3" id="KW-1185">Reference proteome</keyword>